<reference evidence="1" key="1">
    <citation type="submission" date="2017-07" db="EMBL/GenBank/DDBJ databases">
        <authorList>
            <person name="Mikheyev A."/>
            <person name="Grau M."/>
        </authorList>
    </citation>
    <scope>NUCLEOTIDE SEQUENCE</scope>
    <source>
        <tissue evidence="1">Venom_gland</tissue>
    </source>
</reference>
<accession>A0A2D4N1B1</accession>
<evidence type="ECO:0000313" key="1">
    <source>
        <dbReference type="EMBL" id="LAB38816.1"/>
    </source>
</evidence>
<protein>
    <submittedName>
        <fullName evidence="1">Uncharacterized protein</fullName>
    </submittedName>
</protein>
<organism evidence="1">
    <name type="scientific">Micrurus spixii</name>
    <name type="common">Amazon coral snake</name>
    <dbReference type="NCBI Taxonomy" id="129469"/>
    <lineage>
        <taxon>Eukaryota</taxon>
        <taxon>Metazoa</taxon>
        <taxon>Chordata</taxon>
        <taxon>Craniata</taxon>
        <taxon>Vertebrata</taxon>
        <taxon>Euteleostomi</taxon>
        <taxon>Lepidosauria</taxon>
        <taxon>Squamata</taxon>
        <taxon>Bifurcata</taxon>
        <taxon>Unidentata</taxon>
        <taxon>Episquamata</taxon>
        <taxon>Toxicofera</taxon>
        <taxon>Serpentes</taxon>
        <taxon>Colubroidea</taxon>
        <taxon>Elapidae</taxon>
        <taxon>Elapinae</taxon>
        <taxon>Micrurus</taxon>
    </lineage>
</organism>
<dbReference type="AlphaFoldDB" id="A0A2D4N1B1"/>
<reference evidence="1" key="2">
    <citation type="submission" date="2017-11" db="EMBL/GenBank/DDBJ databases">
        <title>Coralsnake Venomics: Analyses of Venom Gland Transcriptomes and Proteomes of Six Brazilian Taxa.</title>
        <authorList>
            <person name="Aird S.D."/>
            <person name="Jorge da Silva N."/>
            <person name="Qiu L."/>
            <person name="Villar-Briones A."/>
            <person name="Aparecida-Saddi V."/>
            <person name="Campos-Telles M.P."/>
            <person name="Grau M."/>
            <person name="Mikheyev A.S."/>
        </authorList>
    </citation>
    <scope>NUCLEOTIDE SEQUENCE</scope>
    <source>
        <tissue evidence="1">Venom_gland</tissue>
    </source>
</reference>
<dbReference type="EMBL" id="IACM01132403">
    <property type="protein sequence ID" value="LAB38816.1"/>
    <property type="molecule type" value="Transcribed_RNA"/>
</dbReference>
<sequence>MGRNTGALMMLSSLGNETSARKQAQRAPRGPYVSLFFTKEPLCPVTLNCILPLHKMADTKWRHFVPPEQTCSRRKWLDREDDDCLGKWGRKQGGHWKASPEELVARKEKMLQAGAGEIRQQREGATCVRHAQACPVRILLHPKPNSQST</sequence>
<proteinExistence type="predicted"/>
<name>A0A2D4N1B1_9SAUR</name>